<dbReference type="AlphaFoldDB" id="A0A2H4R8G5"/>
<keyword evidence="6" id="KW-0830">Ubiquinone</keyword>
<dbReference type="SUPFAM" id="SSF143243">
    <property type="entry name" value="Nqo5-like"/>
    <property type="match status" value="1"/>
</dbReference>
<dbReference type="PROSITE" id="PS00542">
    <property type="entry name" value="COMPLEX1_30K"/>
    <property type="match status" value="1"/>
</dbReference>
<evidence type="ECO:0000313" key="10">
    <source>
        <dbReference type="EMBL" id="ATY40942.1"/>
    </source>
</evidence>
<dbReference type="InterPro" id="IPR020396">
    <property type="entry name" value="NADH_UbQ_OxRdtase_CS"/>
</dbReference>
<dbReference type="Gene3D" id="3.30.460.80">
    <property type="entry name" value="NADH:ubiquinone oxidoreductase, 30kDa subunit"/>
    <property type="match status" value="1"/>
</dbReference>
<evidence type="ECO:0000256" key="1">
    <source>
        <dbReference type="ARBA" id="ARBA00004173"/>
    </source>
</evidence>
<dbReference type="InterPro" id="IPR010218">
    <property type="entry name" value="NADH_DH_suC"/>
</dbReference>
<evidence type="ECO:0000256" key="2">
    <source>
        <dbReference type="ARBA" id="ARBA00007569"/>
    </source>
</evidence>
<dbReference type="NCBIfam" id="NF004733">
    <property type="entry name" value="PRK06074.1-5"/>
    <property type="match status" value="1"/>
</dbReference>
<evidence type="ECO:0000256" key="8">
    <source>
        <dbReference type="RuleBase" id="RU003456"/>
    </source>
</evidence>
<dbReference type="GO" id="GO:0016020">
    <property type="term" value="C:membrane"/>
    <property type="evidence" value="ECO:0007669"/>
    <property type="project" value="UniProtKB-ARBA"/>
</dbReference>
<dbReference type="HAMAP" id="MF_01357">
    <property type="entry name" value="NDH1_NuoC"/>
    <property type="match status" value="1"/>
</dbReference>
<sequence>MKQNPNLSFAKSLGELLPNGYEKIQVIKNEIVIHVQRDHLIPLIQFLKYHNNTQFKVLVDIVGVDYPERSERFEVIYILMSICYNTRIYVKTTTDEFSPINSISDVYPAANWMEREVWDLFGVFFRNHPDLRRILTDYGFEGHPFRKDFPLNGYVEVRYDDTQKTVVCEPIEITQEFRNFDFHSPWENHNQSLL</sequence>
<dbReference type="InterPro" id="IPR037232">
    <property type="entry name" value="NADH_quin_OxRdtase_su_C/D-like"/>
</dbReference>
<dbReference type="NCBIfam" id="TIGR01961">
    <property type="entry name" value="NuoC_fam"/>
    <property type="match status" value="1"/>
</dbReference>
<dbReference type="EMBL" id="MG202008">
    <property type="protein sequence ID" value="ATY40942.1"/>
    <property type="molecule type" value="Genomic_DNA"/>
</dbReference>
<keyword evidence="3 8" id="KW-0813">Transport</keyword>
<evidence type="ECO:0000256" key="4">
    <source>
        <dbReference type="ARBA" id="ARBA00022967"/>
    </source>
</evidence>
<evidence type="ECO:0000256" key="6">
    <source>
        <dbReference type="ARBA" id="ARBA00023075"/>
    </source>
</evidence>
<dbReference type="GO" id="GO:0005739">
    <property type="term" value="C:mitochondrion"/>
    <property type="evidence" value="ECO:0007669"/>
    <property type="project" value="UniProtKB-SubCell"/>
</dbReference>
<comment type="subcellular location">
    <subcellularLocation>
        <location evidence="1">Mitochondrion</location>
    </subcellularLocation>
</comment>
<keyword evidence="4 8" id="KW-1278">Translocase</keyword>
<organism evidence="10">
    <name type="scientific">Ancoracysta twista</name>
    <dbReference type="NCBI Taxonomy" id="2044563"/>
    <lineage>
        <taxon>Eukaryota</taxon>
        <taxon>Provora</taxon>
        <taxon>Nebulidia</taxon>
        <taxon>Nebulidea</taxon>
        <taxon>Nebulidida</taxon>
        <taxon>Nebulidae</taxon>
    </lineage>
</organism>
<dbReference type="PANTHER" id="PTHR10884">
    <property type="entry name" value="NADH DEHYDROGENASE UBIQUINONE IRON-SULFUR PROTEIN 3"/>
    <property type="match status" value="1"/>
</dbReference>
<comment type="catalytic activity">
    <reaction evidence="7">
        <text>a ubiquinone + NADH + 5 H(+)(in) = a ubiquinol + NAD(+) + 4 H(+)(out)</text>
        <dbReference type="Rhea" id="RHEA:29091"/>
        <dbReference type="Rhea" id="RHEA-COMP:9565"/>
        <dbReference type="Rhea" id="RHEA-COMP:9566"/>
        <dbReference type="ChEBI" id="CHEBI:15378"/>
        <dbReference type="ChEBI" id="CHEBI:16389"/>
        <dbReference type="ChEBI" id="CHEBI:17976"/>
        <dbReference type="ChEBI" id="CHEBI:57540"/>
        <dbReference type="ChEBI" id="CHEBI:57945"/>
        <dbReference type="EC" id="7.1.1.2"/>
    </reaction>
</comment>
<accession>A0A2H4R8G5</accession>
<dbReference type="GO" id="GO:0008137">
    <property type="term" value="F:NADH dehydrogenase (ubiquinone) activity"/>
    <property type="evidence" value="ECO:0007669"/>
    <property type="project" value="UniProtKB-EC"/>
</dbReference>
<reference evidence="10" key="1">
    <citation type="journal article" date="2017" name="Curr. Biol.">
        <title>A New Lineage of Eukaryotes Illuminates Early Mitochondrial Genome Reduction.</title>
        <authorList>
            <person name="Janouskovec J."/>
            <person name="Tikhonenkov D.V."/>
            <person name="Burki F."/>
            <person name="Howe A.T."/>
            <person name="Rohwer F.L."/>
            <person name="Mylnikov A.P."/>
            <person name="Keeling P.J."/>
        </authorList>
    </citation>
    <scope>NUCLEOTIDE SEQUENCE</scope>
    <source>
        <strain evidence="10">TD-1</strain>
    </source>
</reference>
<proteinExistence type="inferred from homology"/>
<evidence type="ECO:0000256" key="5">
    <source>
        <dbReference type="ARBA" id="ARBA00023027"/>
    </source>
</evidence>
<dbReference type="RefSeq" id="YP_009446454.1">
    <property type="nucleotide sequence ID" value="NC_036491.1"/>
</dbReference>
<dbReference type="GeneID" id="35199394"/>
<evidence type="ECO:0000256" key="3">
    <source>
        <dbReference type="ARBA" id="ARBA00022448"/>
    </source>
</evidence>
<keyword evidence="5 8" id="KW-0520">NAD</keyword>
<dbReference type="PANTHER" id="PTHR10884:SF14">
    <property type="entry name" value="NADH DEHYDROGENASE [UBIQUINONE] IRON-SULFUR PROTEIN 3, MITOCHONDRIAL"/>
    <property type="match status" value="1"/>
</dbReference>
<comment type="similarity">
    <text evidence="2 8">Belongs to the complex I 30 kDa subunit family.</text>
</comment>
<geneLocation type="mitochondrion" evidence="10"/>
<evidence type="ECO:0000256" key="7">
    <source>
        <dbReference type="ARBA" id="ARBA00049551"/>
    </source>
</evidence>
<feature type="domain" description="NADH:ubiquinone oxidoreductase 30kDa subunit" evidence="9">
    <location>
        <begin position="33"/>
        <end position="154"/>
    </location>
</feature>
<evidence type="ECO:0000259" key="9">
    <source>
        <dbReference type="Pfam" id="PF00329"/>
    </source>
</evidence>
<gene>
    <name evidence="10" type="primary">nad9</name>
</gene>
<protein>
    <submittedName>
        <fullName evidence="10">NADH dehydrogenase subunit 9</fullName>
    </submittedName>
</protein>
<dbReference type="FunFam" id="3.30.460.80:FF:000002">
    <property type="entry name" value="NADH dehydrogenase iron-sulfur protein 3, mitochondrial"/>
    <property type="match status" value="1"/>
</dbReference>
<dbReference type="GO" id="GO:0016651">
    <property type="term" value="F:oxidoreductase activity, acting on NAD(P)H"/>
    <property type="evidence" value="ECO:0007669"/>
    <property type="project" value="InterPro"/>
</dbReference>
<name>A0A2H4R8G5_9EUKA</name>
<keyword evidence="10" id="KW-0496">Mitochondrion</keyword>
<dbReference type="Pfam" id="PF00329">
    <property type="entry name" value="Complex1_30kDa"/>
    <property type="match status" value="1"/>
</dbReference>
<dbReference type="InterPro" id="IPR001268">
    <property type="entry name" value="NADH_UbQ_OxRdtase_30kDa_su"/>
</dbReference>